<dbReference type="EMBL" id="JAGTIS010000007">
    <property type="protein sequence ID" value="MBT8767425.1"/>
    <property type="molecule type" value="Genomic_DNA"/>
</dbReference>
<protein>
    <submittedName>
        <fullName evidence="1">Uncharacterized protein</fullName>
    </submittedName>
</protein>
<organism evidence="1 2">
    <name type="scientific">Metapseudomonas boanensis</name>
    <dbReference type="NCBI Taxonomy" id="2822138"/>
    <lineage>
        <taxon>Bacteria</taxon>
        <taxon>Pseudomonadati</taxon>
        <taxon>Pseudomonadota</taxon>
        <taxon>Gammaproteobacteria</taxon>
        <taxon>Pseudomonadales</taxon>
        <taxon>Pseudomonadaceae</taxon>
        <taxon>Metapseudomonas</taxon>
    </lineage>
</organism>
<evidence type="ECO:0000313" key="2">
    <source>
        <dbReference type="Proteomes" id="UP001519667"/>
    </source>
</evidence>
<sequence length="103" mass="11590">MKHRVPLLVLASDDQTLAIQAGSLVERSELTCTLLTRSSDCLQMPLCRWLKDAPLNHAGRIQALLGETIETLESTRHAFKSRELGRLRKRLQQALKELSDPSN</sequence>
<keyword evidence="2" id="KW-1185">Reference proteome</keyword>
<accession>A0ABS5XIB8</accession>
<comment type="caution">
    <text evidence="1">The sequence shown here is derived from an EMBL/GenBank/DDBJ whole genome shotgun (WGS) entry which is preliminary data.</text>
</comment>
<dbReference type="Proteomes" id="UP001519667">
    <property type="component" value="Unassembled WGS sequence"/>
</dbReference>
<reference evidence="1 2" key="1">
    <citation type="submission" date="2021-04" db="EMBL/GenBank/DDBJ databases">
        <title>Pseudomonas boanensis sp. nov., a bacterium isolated from river water used for household purposes in Boane District, Mozambique.</title>
        <authorList>
            <person name="Nicklasson M."/>
            <person name="Martin-Rodriguez A.J."/>
            <person name="Thorell K."/>
            <person name="Neves L."/>
            <person name="Mussagy A."/>
            <person name="Rydberg H.A."/>
            <person name="Hernroth B."/>
            <person name="Svensson-Stadler L."/>
            <person name="Sjoling A."/>
        </authorList>
    </citation>
    <scope>NUCLEOTIDE SEQUENCE [LARGE SCALE GENOMIC DNA]</scope>
    <source>
        <strain evidence="1 2">DB1</strain>
    </source>
</reference>
<gene>
    <name evidence="1" type="ORF">J7302_15015</name>
</gene>
<evidence type="ECO:0000313" key="1">
    <source>
        <dbReference type="EMBL" id="MBT8767425.1"/>
    </source>
</evidence>
<proteinExistence type="predicted"/>
<name>A0ABS5XIB8_9GAMM</name>